<feature type="repeat" description="TPR" evidence="3">
    <location>
        <begin position="207"/>
        <end position="240"/>
    </location>
</feature>
<reference evidence="5" key="1">
    <citation type="journal article" date="2019" name="Int. J. Syst. Evol. Microbiol.">
        <title>The Global Catalogue of Microorganisms (GCM) 10K type strain sequencing project: providing services to taxonomists for standard genome sequencing and annotation.</title>
        <authorList>
            <consortium name="The Broad Institute Genomics Platform"/>
            <consortium name="The Broad Institute Genome Sequencing Center for Infectious Disease"/>
            <person name="Wu L."/>
            <person name="Ma J."/>
        </authorList>
    </citation>
    <scope>NUCLEOTIDE SEQUENCE [LARGE SCALE GENOMIC DNA]</scope>
    <source>
        <strain evidence="5">KCTC 12848</strain>
    </source>
</reference>
<evidence type="ECO:0000256" key="1">
    <source>
        <dbReference type="ARBA" id="ARBA00022737"/>
    </source>
</evidence>
<name>A0ABW5ECN2_9GAMM</name>
<evidence type="ECO:0000313" key="4">
    <source>
        <dbReference type="EMBL" id="MFD2310038.1"/>
    </source>
</evidence>
<dbReference type="Pfam" id="PF14559">
    <property type="entry name" value="TPR_19"/>
    <property type="match status" value="2"/>
</dbReference>
<dbReference type="Pfam" id="PF13176">
    <property type="entry name" value="TPR_7"/>
    <property type="match status" value="1"/>
</dbReference>
<protein>
    <submittedName>
        <fullName evidence="4">Tetratricopeptide repeat protein</fullName>
    </submittedName>
</protein>
<feature type="repeat" description="TPR" evidence="3">
    <location>
        <begin position="37"/>
        <end position="70"/>
    </location>
</feature>
<dbReference type="InterPro" id="IPR011990">
    <property type="entry name" value="TPR-like_helical_dom_sf"/>
</dbReference>
<dbReference type="Proteomes" id="UP001597425">
    <property type="component" value="Unassembled WGS sequence"/>
</dbReference>
<dbReference type="SUPFAM" id="SSF81901">
    <property type="entry name" value="HCP-like"/>
    <property type="match status" value="1"/>
</dbReference>
<dbReference type="SMART" id="SM00028">
    <property type="entry name" value="TPR"/>
    <property type="match status" value="9"/>
</dbReference>
<dbReference type="Pfam" id="PF07719">
    <property type="entry name" value="TPR_2"/>
    <property type="match status" value="1"/>
</dbReference>
<dbReference type="Pfam" id="PF13432">
    <property type="entry name" value="TPR_16"/>
    <property type="match status" value="1"/>
</dbReference>
<dbReference type="Pfam" id="PF00515">
    <property type="entry name" value="TPR_1"/>
    <property type="match status" value="1"/>
</dbReference>
<dbReference type="PROSITE" id="PS50293">
    <property type="entry name" value="TPR_REGION"/>
    <property type="match status" value="1"/>
</dbReference>
<gene>
    <name evidence="4" type="ORF">ACFSKX_06360</name>
</gene>
<dbReference type="Gene3D" id="2.60.120.620">
    <property type="entry name" value="q2cbj1_9rhob like domain"/>
    <property type="match status" value="1"/>
</dbReference>
<evidence type="ECO:0000256" key="3">
    <source>
        <dbReference type="PROSITE-ProRule" id="PRU00339"/>
    </source>
</evidence>
<feature type="repeat" description="TPR" evidence="3">
    <location>
        <begin position="173"/>
        <end position="206"/>
    </location>
</feature>
<dbReference type="SMART" id="SM00386">
    <property type="entry name" value="HAT"/>
    <property type="match status" value="5"/>
</dbReference>
<evidence type="ECO:0000256" key="2">
    <source>
        <dbReference type="ARBA" id="ARBA00022803"/>
    </source>
</evidence>
<feature type="repeat" description="TPR" evidence="3">
    <location>
        <begin position="71"/>
        <end position="104"/>
    </location>
</feature>
<keyword evidence="1" id="KW-0677">Repeat</keyword>
<dbReference type="PROSITE" id="PS50005">
    <property type="entry name" value="TPR"/>
    <property type="match status" value="4"/>
</dbReference>
<evidence type="ECO:0000313" key="5">
    <source>
        <dbReference type="Proteomes" id="UP001597425"/>
    </source>
</evidence>
<dbReference type="PANTHER" id="PTHR45586">
    <property type="entry name" value="TPR REPEAT-CONTAINING PROTEIN PA4667"/>
    <property type="match status" value="1"/>
</dbReference>
<keyword evidence="5" id="KW-1185">Reference proteome</keyword>
<organism evidence="4 5">
    <name type="scientific">Microbulbifer halophilus</name>
    <dbReference type="NCBI Taxonomy" id="453963"/>
    <lineage>
        <taxon>Bacteria</taxon>
        <taxon>Pseudomonadati</taxon>
        <taxon>Pseudomonadota</taxon>
        <taxon>Gammaproteobacteria</taxon>
        <taxon>Cellvibrionales</taxon>
        <taxon>Microbulbiferaceae</taxon>
        <taxon>Microbulbifer</taxon>
    </lineage>
</organism>
<dbReference type="InterPro" id="IPR012668">
    <property type="entry name" value="CHP02466"/>
</dbReference>
<dbReference type="InterPro" id="IPR051012">
    <property type="entry name" value="CellSynth/LPSAsmb/PSIAsmb"/>
</dbReference>
<dbReference type="Pfam" id="PF13759">
    <property type="entry name" value="2OG-FeII_Oxy_5"/>
    <property type="match status" value="1"/>
</dbReference>
<dbReference type="Gene3D" id="1.25.40.10">
    <property type="entry name" value="Tetratricopeptide repeat domain"/>
    <property type="match status" value="2"/>
</dbReference>
<accession>A0ABW5ECN2</accession>
<dbReference type="InterPro" id="IPR019734">
    <property type="entry name" value="TPR_rpt"/>
</dbReference>
<sequence length="598" mass="68035">MHFQQACQKSVALMQRGDFNDAREILKPLLKKLPENSDCWQLLATCEKNLGNFDSSLNAFKKSLKLAPKQPHTWNNLGNLYLQHKEIQKAVSSYRKALQFNPDYDDARLNLAHALVRQKMFIDALREYASLQNRHPNNGNILTWKADCLRKLKRPEESIHVLKQALELSADPFTSHFKLGLAYKQQARWKEARKEFEACIRLKPESIASLSNLASVTGSEGKMDEAIKLYRHCLKHEPTNPDHHKWLNKLLWMCDKPDFLNSYDLLADSILENPSLLVEKSRFQRLAGNPEQAVSALEKACQRSETRPEVLVELATNYRDLGRASQAIRLLEKPASRMTETPALQDELGRALLQAGEFSRCSKVYRKLTMAHPLNQGYWCMYATSLQMQGDPMADALLDYSKLVKIADIPCPPGFASIDEFNKSLCECLTRLHNTEREPIDQSLSGGTQTLNDLFDSLEPEIGQLATSFLEIIYEYLVDLKPIANHPFLGRLGQDVIFNGSWSVNLRRGGKHRSHFHTEGWMSSAYYVSVPPEVESGGEGWIEFGKPEFPVPGKENPDYIVKPREGSLVLFPSYMWHGTRPFRSSARRMTVAFDAIPA</sequence>
<comment type="caution">
    <text evidence="4">The sequence shown here is derived from an EMBL/GenBank/DDBJ whole genome shotgun (WGS) entry which is preliminary data.</text>
</comment>
<dbReference type="InterPro" id="IPR003107">
    <property type="entry name" value="HAT"/>
</dbReference>
<dbReference type="PANTHER" id="PTHR45586:SF1">
    <property type="entry name" value="LIPOPOLYSACCHARIDE ASSEMBLY PROTEIN B"/>
    <property type="match status" value="1"/>
</dbReference>
<dbReference type="InterPro" id="IPR013105">
    <property type="entry name" value="TPR_2"/>
</dbReference>
<proteinExistence type="predicted"/>
<dbReference type="SUPFAM" id="SSF48452">
    <property type="entry name" value="TPR-like"/>
    <property type="match status" value="1"/>
</dbReference>
<keyword evidence="2 3" id="KW-0802">TPR repeat</keyword>
<dbReference type="EMBL" id="JBHUJD010000006">
    <property type="protein sequence ID" value="MFD2310038.1"/>
    <property type="molecule type" value="Genomic_DNA"/>
</dbReference>
<dbReference type="RefSeq" id="WP_265720001.1">
    <property type="nucleotide sequence ID" value="NZ_JAPIVK010000001.1"/>
</dbReference>